<evidence type="ECO:0000256" key="1">
    <source>
        <dbReference type="SAM" id="MobiDB-lite"/>
    </source>
</evidence>
<gene>
    <name evidence="3" type="ORF">IV203_031113</name>
</gene>
<reference evidence="3" key="2">
    <citation type="submission" date="2021-04" db="EMBL/GenBank/DDBJ databases">
        <authorList>
            <person name="Podell S."/>
        </authorList>
    </citation>
    <scope>NUCLEOTIDE SEQUENCE</scope>
    <source>
        <strain evidence="3">Hildebrandi</strain>
    </source>
</reference>
<feature type="region of interest" description="Disordered" evidence="1">
    <location>
        <begin position="1637"/>
        <end position="1669"/>
    </location>
</feature>
<feature type="domain" description="S1 motif" evidence="2">
    <location>
        <begin position="1569"/>
        <end position="1639"/>
    </location>
</feature>
<feature type="compositionally biased region" description="Basic and acidic residues" evidence="1">
    <location>
        <begin position="17"/>
        <end position="31"/>
    </location>
</feature>
<sequence>MMEEEHSFPRGGNYHRRVVEAVKEDVVDDKRSRKKKRKSTEETDTPTAASIKTDFLFGTKSKKSDEKSSSSKRRKKVDSTVAAEEIGKQSLLPLGGGGVVMTAKRLHHKKGSSKDTTTTKVATPIIEALSFSKLAKGTKLLACVKQIQDEYAIVSLPNLLTAYILPQDPYPLRHTLTVGQTLAVAIQKVATEQVKGGVSRRRIQVTPLPQAINPRNLLVGDDSQSETSALSSAANRLSRSSIPVRGQILSIEDHGCVVDLGFGVRGFVKFVDIQEGCQNYVFLEDDNEDESEEKYSEDEKVSPLILQKGRLYDFLVLPLSTSSSKSETATVFPLSLPSISKFASQAVSNLSGTSSDKKRHHNNKALATTPLPLSSLTPGWLVQVKVEALATNGLCVSFFGNVFRGAMEINHLGATLIPNIKDGGSSDGGWKILAASMFQKHQSFLARILAVDVPTKLVRLSIAPHVLNLGHVAGITSPLSGFPSVGSIVQDCTVVKLDPGIGALLVLPSQYNYLDHDKALMSKTIAKSSELFRDENFHEACCVRKVYVHISKAFDEAEEEEGKDSAMFGKFQKEFAPSTKHNVRILNTGHWIEGVATGACASSILEAHVLSHEDLVAGKVYKQVPVSGHMPGGSIMVQLGGNSKKNKMKKRDAANVISGLIPPLQLFDSTSSGTSEYRERVFQAKYAIDSKIDVRVLWVDPLRKKCLVTAKKTLVQAPNDQIVTSYSDLKVGQVAVGFISRIEDDSLYVTFCNRVYGRVTARSLATELGVEDIKENYSVGDVVTCRVVTLKRAFSKKGQSLVSEKVETEEDDENTNMQKSACREYWELILSLKANAKEGSQALLDGDDIDIEHPKQVRLCPGAILPKKAMKIVKLVDGQAKKSGGYTPGYAVVLIKSKYLVDEIHSGPDNMTETIECKLPYDQLMDCYDPLDVQSASSMNEMAARHLKVGKKINQKGIVMVDPKKSNVEYSSGLGRMAIVSLRKQMILAKERQDDGIISKDENLPFVPSPTSELFVGALVVGFVTQLDPRFGGFIRFLGGMTGLITKKQGGLRLPLFNTVVARVKVIDDNFKPHRILLELDSEQIRPTSVDATEDSIDVGDKLSQVTVLDIDFFQATLRVTGRKSKKVNFIMHCTSKEAEPSTVKCRKKALKHVTDRQITKSHPFHGLKKGYTFERVTVVGKKRRKDRIDVFVTDKSTVLELAMDGGSSPQFVESISQLEVGTKMHAVVVGYATENKGVIVQVGPTVRGFIPGLELSSDVHVLNDLPSNLPLGAVLECLVLDREQWYKNRISCPLPLFYRNQVKKSLDKEGVYHNSLFLSVLACETKASKISSIPSEGDLVIGRINRSLPQIHAPSLMVELRGGFVGRCCITELDEPDEWSNMPLGNKRIAVLENNEKDDTEGDSSINPPLGDNKNADKESLRDGVYRNGEYVECRVLGLDLVTSQVDVSLRPSRLQGDVDDDPEPQAGDVVQGFVVTTNKKGCFVRVSRTVEGRSTIKEICDGFLPNPEAAFPAGRLVVGKVKSLRTVEKRGDATKDTVHLQVDLDMRESVLLQEHENRLGFEHIEVGDKHKATVQRVEDYGVFVRIDNSNVSGLAHVSECSDNFVKNLSALYNPGDPVKVLVIKKDEDQNKIGFSMKASHFEGDDDSSESSVDSDIEMASDEEDADMKDTHMLEDKSDDDQANDDIESDDENFATKLAAKINGDNDENDSSDEGDETDASNRDSDSFVDEDYDMKTDVLDTDVGFTWGANAIDKTQSIGSNKDFVSSDDSDSESNSEDDQDDANGPSKPQKSRKRQAKKRREEQEIFRREIALADGTADEHPETAGDFKRLLAGEPNNSELWIRYMAFHLSLADIPAARKVADKALDRIEFRLEREKLNVWSALLQLEHKYGSEETFQAAIERACKQNNSKQVYLRACEILEKDLEFNSNERNALSRVDDLFATMCRKHKSKKKTWLAHMEYLLKHSRHQDAHAVMKRAMMSLASYKHAETMCKFAQMEFELGSPERGRTLFDGLLLKYPKRLDMFFVYLDKEVKYGNIEHARSMLEKKVEERKLSDKKMKSLFKKWYKMEEENGTLETQEHVKDAARQYVSSVSRH</sequence>
<name>A0A9K3LUX5_9STRA</name>
<protein>
    <submittedName>
        <fullName evidence="3">30S ribosomal protein S1</fullName>
    </submittedName>
</protein>
<accession>A0A9K3LUX5</accession>
<feature type="compositionally biased region" description="Acidic residues" evidence="1">
    <location>
        <begin position="1768"/>
        <end position="1784"/>
    </location>
</feature>
<proteinExistence type="predicted"/>
<feature type="region of interest" description="Disordered" evidence="1">
    <location>
        <begin position="1761"/>
        <end position="1807"/>
    </location>
</feature>
<dbReference type="GO" id="GO:0005840">
    <property type="term" value="C:ribosome"/>
    <property type="evidence" value="ECO:0007669"/>
    <property type="project" value="UniProtKB-KW"/>
</dbReference>
<feature type="compositionally biased region" description="Acidic residues" evidence="1">
    <location>
        <begin position="1706"/>
        <end position="1720"/>
    </location>
</feature>
<dbReference type="OrthoDB" id="412781at2759"/>
<dbReference type="GO" id="GO:0006364">
    <property type="term" value="P:rRNA processing"/>
    <property type="evidence" value="ECO:0007669"/>
    <property type="project" value="InterPro"/>
</dbReference>
<feature type="domain" description="S1 motif" evidence="2">
    <location>
        <begin position="732"/>
        <end position="805"/>
    </location>
</feature>
<feature type="region of interest" description="Disordered" evidence="1">
    <location>
        <begin position="1397"/>
        <end position="1422"/>
    </location>
</feature>
<organism evidence="3 4">
    <name type="scientific">Nitzschia inconspicua</name>
    <dbReference type="NCBI Taxonomy" id="303405"/>
    <lineage>
        <taxon>Eukaryota</taxon>
        <taxon>Sar</taxon>
        <taxon>Stramenopiles</taxon>
        <taxon>Ochrophyta</taxon>
        <taxon>Bacillariophyta</taxon>
        <taxon>Bacillariophyceae</taxon>
        <taxon>Bacillariophycidae</taxon>
        <taxon>Bacillariales</taxon>
        <taxon>Bacillariaceae</taxon>
        <taxon>Nitzschia</taxon>
    </lineage>
</organism>
<dbReference type="SMART" id="SM00386">
    <property type="entry name" value="HAT"/>
    <property type="match status" value="5"/>
</dbReference>
<keyword evidence="3" id="KW-0689">Ribosomal protein</keyword>
<feature type="compositionally biased region" description="Acidic residues" evidence="1">
    <location>
        <begin position="1645"/>
        <end position="1668"/>
    </location>
</feature>
<dbReference type="EMBL" id="JAGRRH010000006">
    <property type="protein sequence ID" value="KAG7368370.1"/>
    <property type="molecule type" value="Genomic_DNA"/>
</dbReference>
<evidence type="ECO:0000259" key="2">
    <source>
        <dbReference type="PROSITE" id="PS50126"/>
    </source>
</evidence>
<feature type="domain" description="S1 motif" evidence="2">
    <location>
        <begin position="1222"/>
        <end position="1296"/>
    </location>
</feature>
<dbReference type="GO" id="GO:0003723">
    <property type="term" value="F:RNA binding"/>
    <property type="evidence" value="ECO:0007669"/>
    <property type="project" value="TreeGrafter"/>
</dbReference>
<dbReference type="Proteomes" id="UP000693970">
    <property type="component" value="Unassembled WGS sequence"/>
</dbReference>
<dbReference type="PANTHER" id="PTHR23270">
    <property type="entry name" value="PROGRAMMED CELL DEATH PROTEIN 11 PRE-RRNA PROCESSING PROTEIN RRP5"/>
    <property type="match status" value="1"/>
</dbReference>
<dbReference type="PANTHER" id="PTHR23270:SF10">
    <property type="entry name" value="PROTEIN RRP5 HOMOLOG"/>
    <property type="match status" value="1"/>
</dbReference>
<feature type="region of interest" description="Disordered" evidence="1">
    <location>
        <begin position="1701"/>
        <end position="1731"/>
    </location>
</feature>
<evidence type="ECO:0000313" key="4">
    <source>
        <dbReference type="Proteomes" id="UP000693970"/>
    </source>
</evidence>
<feature type="domain" description="S1 motif" evidence="2">
    <location>
        <begin position="241"/>
        <end position="320"/>
    </location>
</feature>
<dbReference type="PROSITE" id="PS50126">
    <property type="entry name" value="S1"/>
    <property type="match status" value="5"/>
</dbReference>
<comment type="caution">
    <text evidence="3">The sequence shown here is derived from an EMBL/GenBank/DDBJ whole genome shotgun (WGS) entry which is preliminary data.</text>
</comment>
<evidence type="ECO:0000313" key="3">
    <source>
        <dbReference type="EMBL" id="KAG7368370.1"/>
    </source>
</evidence>
<dbReference type="InterPro" id="IPR003107">
    <property type="entry name" value="HAT"/>
</dbReference>
<dbReference type="InterPro" id="IPR045209">
    <property type="entry name" value="Rrp5"/>
</dbReference>
<feature type="region of interest" description="Disordered" evidence="1">
    <location>
        <begin position="1"/>
        <end position="82"/>
    </location>
</feature>
<dbReference type="FunFam" id="2.40.50.140:FF:000103">
    <property type="entry name" value="protein RRP5 homolog"/>
    <property type="match status" value="2"/>
</dbReference>
<keyword evidence="4" id="KW-1185">Reference proteome</keyword>
<dbReference type="GO" id="GO:0032040">
    <property type="term" value="C:small-subunit processome"/>
    <property type="evidence" value="ECO:0007669"/>
    <property type="project" value="TreeGrafter"/>
</dbReference>
<reference evidence="3" key="1">
    <citation type="journal article" date="2021" name="Sci. Rep.">
        <title>Diploid genomic architecture of Nitzschia inconspicua, an elite biomass production diatom.</title>
        <authorList>
            <person name="Oliver A."/>
            <person name="Podell S."/>
            <person name="Pinowska A."/>
            <person name="Traller J.C."/>
            <person name="Smith S.R."/>
            <person name="McClure R."/>
            <person name="Beliaev A."/>
            <person name="Bohutskyi P."/>
            <person name="Hill E.A."/>
            <person name="Rabines A."/>
            <person name="Zheng H."/>
            <person name="Allen L.Z."/>
            <person name="Kuo A."/>
            <person name="Grigoriev I.V."/>
            <person name="Allen A.E."/>
            <person name="Hazlebeck D."/>
            <person name="Allen E.E."/>
        </authorList>
    </citation>
    <scope>NUCLEOTIDE SEQUENCE</scope>
    <source>
        <strain evidence="3">Hildebrandi</strain>
    </source>
</reference>
<feature type="domain" description="S1 motif" evidence="2">
    <location>
        <begin position="1469"/>
        <end position="1545"/>
    </location>
</feature>
<dbReference type="Pfam" id="PF00575">
    <property type="entry name" value="S1"/>
    <property type="match status" value="1"/>
</dbReference>
<keyword evidence="3" id="KW-0687">Ribonucleoprotein</keyword>
<dbReference type="InterPro" id="IPR003029">
    <property type="entry name" value="S1_domain"/>
</dbReference>
<dbReference type="SMART" id="SM00316">
    <property type="entry name" value="S1"/>
    <property type="match status" value="10"/>
</dbReference>
<feature type="compositionally biased region" description="Basic residues" evidence="1">
    <location>
        <begin position="1792"/>
        <end position="1801"/>
    </location>
</feature>